<reference evidence="1 2" key="1">
    <citation type="submission" date="2023-04" db="EMBL/GenBank/DDBJ databases">
        <title>A novel bacteria isolated from coastal sediment.</title>
        <authorList>
            <person name="Liu X.-J."/>
            <person name="Du Z.-J."/>
        </authorList>
    </citation>
    <scope>NUCLEOTIDE SEQUENCE [LARGE SCALE GENOMIC DNA]</scope>
    <source>
        <strain evidence="1 2">SDUM461003</strain>
    </source>
</reference>
<organism evidence="1 2">
    <name type="scientific">Thalassobacterium maritimum</name>
    <dbReference type="NCBI Taxonomy" id="3041265"/>
    <lineage>
        <taxon>Bacteria</taxon>
        <taxon>Pseudomonadati</taxon>
        <taxon>Verrucomicrobiota</taxon>
        <taxon>Opitutia</taxon>
        <taxon>Puniceicoccales</taxon>
        <taxon>Coraliomargaritaceae</taxon>
        <taxon>Thalassobacterium</taxon>
    </lineage>
</organism>
<accession>A0ABU1B266</accession>
<protein>
    <submittedName>
        <fullName evidence="1">Uncharacterized protein</fullName>
    </submittedName>
</protein>
<keyword evidence="2" id="KW-1185">Reference proteome</keyword>
<sequence>TLGATSNFNRAGRPISIKLSTSHCAKCFSLGLWCAGAAHALTGSKATRYFGSYLKLQSGGTPDLH</sequence>
<comment type="caution">
    <text evidence="1">The sequence shown here is derived from an EMBL/GenBank/DDBJ whole genome shotgun (WGS) entry which is preliminary data.</text>
</comment>
<evidence type="ECO:0000313" key="1">
    <source>
        <dbReference type="EMBL" id="MDQ8209882.1"/>
    </source>
</evidence>
<name>A0ABU1B266_9BACT</name>
<proteinExistence type="predicted"/>
<gene>
    <name evidence="1" type="ORF">QEH52_20355</name>
</gene>
<dbReference type="EMBL" id="JARXHW010000285">
    <property type="protein sequence ID" value="MDQ8209882.1"/>
    <property type="molecule type" value="Genomic_DNA"/>
</dbReference>
<evidence type="ECO:0000313" key="2">
    <source>
        <dbReference type="Proteomes" id="UP001225316"/>
    </source>
</evidence>
<dbReference type="RefSeq" id="WP_308952790.1">
    <property type="nucleotide sequence ID" value="NZ_JARXHW010000285.1"/>
</dbReference>
<dbReference type="Proteomes" id="UP001225316">
    <property type="component" value="Unassembled WGS sequence"/>
</dbReference>
<feature type="non-terminal residue" evidence="1">
    <location>
        <position position="1"/>
    </location>
</feature>